<dbReference type="Pfam" id="PF08379">
    <property type="entry name" value="Bact_transglu_N"/>
    <property type="match status" value="1"/>
</dbReference>
<keyword evidence="2" id="KW-0012">Acyltransferase</keyword>
<organism evidence="2 3">
    <name type="scientific">Rosistilla ulvae</name>
    <dbReference type="NCBI Taxonomy" id="1930277"/>
    <lineage>
        <taxon>Bacteria</taxon>
        <taxon>Pseudomonadati</taxon>
        <taxon>Planctomycetota</taxon>
        <taxon>Planctomycetia</taxon>
        <taxon>Pirellulales</taxon>
        <taxon>Pirellulaceae</taxon>
        <taxon>Rosistilla</taxon>
    </lineage>
</organism>
<accession>A0A517LZH4</accession>
<dbReference type="InterPro" id="IPR002931">
    <property type="entry name" value="Transglutaminase-like"/>
</dbReference>
<dbReference type="GO" id="GO:0003810">
    <property type="term" value="F:protein-glutamine gamma-glutamyltransferase activity"/>
    <property type="evidence" value="ECO:0007669"/>
    <property type="project" value="UniProtKB-EC"/>
</dbReference>
<dbReference type="AlphaFoldDB" id="A0A517LZH4"/>
<evidence type="ECO:0000313" key="3">
    <source>
        <dbReference type="Proteomes" id="UP000319557"/>
    </source>
</evidence>
<dbReference type="SUPFAM" id="SSF54001">
    <property type="entry name" value="Cysteine proteinases"/>
    <property type="match status" value="1"/>
</dbReference>
<feature type="domain" description="Transglutaminase-like" evidence="1">
    <location>
        <begin position="177"/>
        <end position="248"/>
    </location>
</feature>
<dbReference type="Pfam" id="PF01841">
    <property type="entry name" value="Transglut_core"/>
    <property type="match status" value="1"/>
</dbReference>
<dbReference type="InterPro" id="IPR013589">
    <property type="entry name" value="Bac_transglu_N"/>
</dbReference>
<proteinExistence type="predicted"/>
<sequence>MKYRITHTTKYNYSQPVGVCHNKIHLAARSLPQQTVTNFHLLIKPDAFASTCQKDYFGNRVDYFSIQEPHRSLTVTATSNVEVRPITRPPAFTASPPWEDVAQGIAKRRDELSLSAYQFSFASRIVPRDPAYTEYTLASFTKGRPIVEAGLDLTRRIFEDFKYDPRATTVSTPVDVVFKQRAGVCQDFAHLQIACLRSIGLASRYVSGYLRTLPPPGKERLIGNDQSHAWLSLYCGDEIGWVDFDPTNNMIPATDHITIGWGQDYSDLCPIQGVFIGGGKNRMDVSVDVATISPDA</sequence>
<dbReference type="Gene3D" id="3.10.620.30">
    <property type="match status" value="1"/>
</dbReference>
<dbReference type="SMART" id="SM00460">
    <property type="entry name" value="TGc"/>
    <property type="match status" value="1"/>
</dbReference>
<dbReference type="KEGG" id="ruv:EC9_22100"/>
<dbReference type="OrthoDB" id="9787782at2"/>
<protein>
    <submittedName>
        <fullName evidence="2">Protein-glutamine gamma-glutamyltransferase</fullName>
        <ecNumber evidence="2">2.3.2.13</ecNumber>
    </submittedName>
</protein>
<dbReference type="PANTHER" id="PTHR33490:SF7">
    <property type="entry name" value="BLR2979 PROTEIN"/>
    <property type="match status" value="1"/>
</dbReference>
<dbReference type="InterPro" id="IPR038765">
    <property type="entry name" value="Papain-like_cys_pep_sf"/>
</dbReference>
<gene>
    <name evidence="2" type="primary">tgpA_2</name>
    <name evidence="2" type="ORF">EC9_22100</name>
</gene>
<evidence type="ECO:0000259" key="1">
    <source>
        <dbReference type="SMART" id="SM00460"/>
    </source>
</evidence>
<keyword evidence="3" id="KW-1185">Reference proteome</keyword>
<evidence type="ECO:0000313" key="2">
    <source>
        <dbReference type="EMBL" id="QDS88024.1"/>
    </source>
</evidence>
<reference evidence="2 3" key="1">
    <citation type="submission" date="2019-02" db="EMBL/GenBank/DDBJ databases">
        <title>Deep-cultivation of Planctomycetes and their phenomic and genomic characterization uncovers novel biology.</title>
        <authorList>
            <person name="Wiegand S."/>
            <person name="Jogler M."/>
            <person name="Boedeker C."/>
            <person name="Pinto D."/>
            <person name="Vollmers J."/>
            <person name="Rivas-Marin E."/>
            <person name="Kohn T."/>
            <person name="Peeters S.H."/>
            <person name="Heuer A."/>
            <person name="Rast P."/>
            <person name="Oberbeckmann S."/>
            <person name="Bunk B."/>
            <person name="Jeske O."/>
            <person name="Meyerdierks A."/>
            <person name="Storesund J.E."/>
            <person name="Kallscheuer N."/>
            <person name="Luecker S."/>
            <person name="Lage O.M."/>
            <person name="Pohl T."/>
            <person name="Merkel B.J."/>
            <person name="Hornburger P."/>
            <person name="Mueller R.-W."/>
            <person name="Bruemmer F."/>
            <person name="Labrenz M."/>
            <person name="Spormann A.M."/>
            <person name="Op den Camp H."/>
            <person name="Overmann J."/>
            <person name="Amann R."/>
            <person name="Jetten M.S.M."/>
            <person name="Mascher T."/>
            <person name="Medema M.H."/>
            <person name="Devos D.P."/>
            <person name="Kaster A.-K."/>
            <person name="Ovreas L."/>
            <person name="Rohde M."/>
            <person name="Galperin M.Y."/>
            <person name="Jogler C."/>
        </authorList>
    </citation>
    <scope>NUCLEOTIDE SEQUENCE [LARGE SCALE GENOMIC DNA]</scope>
    <source>
        <strain evidence="2 3">EC9</strain>
    </source>
</reference>
<dbReference type="Proteomes" id="UP000319557">
    <property type="component" value="Chromosome"/>
</dbReference>
<dbReference type="RefSeq" id="WP_145119734.1">
    <property type="nucleotide sequence ID" value="NZ_CP036261.1"/>
</dbReference>
<dbReference type="EC" id="2.3.2.13" evidence="2"/>
<name>A0A517LZH4_9BACT</name>
<dbReference type="EMBL" id="CP036261">
    <property type="protein sequence ID" value="QDS88024.1"/>
    <property type="molecule type" value="Genomic_DNA"/>
</dbReference>
<keyword evidence="2" id="KW-0808">Transferase</keyword>
<dbReference type="PANTHER" id="PTHR33490">
    <property type="entry name" value="BLR5614 PROTEIN-RELATED"/>
    <property type="match status" value="1"/>
</dbReference>